<feature type="compositionally biased region" description="Basic residues" evidence="1">
    <location>
        <begin position="204"/>
        <end position="213"/>
    </location>
</feature>
<dbReference type="EMBL" id="CCBP010000113">
    <property type="protein sequence ID" value="CDO72478.1"/>
    <property type="molecule type" value="Genomic_DNA"/>
</dbReference>
<feature type="region of interest" description="Disordered" evidence="1">
    <location>
        <begin position="204"/>
        <end position="228"/>
    </location>
</feature>
<dbReference type="OrthoDB" id="2758727at2759"/>
<feature type="region of interest" description="Disordered" evidence="1">
    <location>
        <begin position="274"/>
        <end position="382"/>
    </location>
</feature>
<dbReference type="OMA" id="WHLRTST"/>
<accession>A0A060SJ64</accession>
<keyword evidence="4" id="KW-1185">Reference proteome</keyword>
<protein>
    <submittedName>
        <fullName evidence="2">Uncharacterized protein</fullName>
    </submittedName>
</protein>
<feature type="compositionally biased region" description="Low complexity" evidence="1">
    <location>
        <begin position="322"/>
        <end position="344"/>
    </location>
</feature>
<feature type="compositionally biased region" description="Polar residues" evidence="1">
    <location>
        <begin position="345"/>
        <end position="365"/>
    </location>
</feature>
<dbReference type="EMBL" id="CCBP010000113">
    <property type="protein sequence ID" value="CDO72481.1"/>
    <property type="molecule type" value="Genomic_DNA"/>
</dbReference>
<sequence length="433" mass="45660">MFTAIITFFLTVLGALRATSLYTGILTLSDGLHLKSWLVNSVFVPLLEDKTAANAVVASTGNGTRAKVYLIGGPWLLSLPAPPLILTLPPGFSDRALIVRPDYAVSEVAESAGGLDALLVLVGLAVTTYWVLKLILGLRASATVELSYRETIVQDFSISGKPYNGTSYQAGDSLVLAGIMETLEVLSSIEGPVELDLSVAKKKKSKRKGKKSKVTTSSSMPPSIAVTPVPHQVVDDLEQTAASTGAIEDPGGTATAVVGAASVTAADADIIEPACATPPPEEQPVETPLDTSAVEDEDASAWITWSNRRRQRSPRSSPPPSTSALSALSSRSSSVVSDARSTNSLFTSKSSASTGITSVASSRRSSIALPSPTKPLPPSSSRYRITIRTRTRIRTLTDTFDKPSSNKYSVLEAFEAEGSGLVRSEDESRYGQS</sequence>
<dbReference type="Proteomes" id="UP000029665">
    <property type="component" value="Unassembled WGS sequence"/>
</dbReference>
<evidence type="ECO:0000313" key="2">
    <source>
        <dbReference type="EMBL" id="CDO72478.1"/>
    </source>
</evidence>
<evidence type="ECO:0000313" key="4">
    <source>
        <dbReference type="Proteomes" id="UP000029665"/>
    </source>
</evidence>
<name>A0A060SJ64_PYCCI</name>
<reference evidence="2 4" key="1">
    <citation type="submission" date="2014-01" db="EMBL/GenBank/DDBJ databases">
        <title>The genome of the white-rot fungus Pycnoporus cinnabarinus: a basidiomycete model with a versatile arsenal for lignocellulosic biomass breakdown.</title>
        <authorList>
            <person name="Levasseur A."/>
            <person name="Lomascolo A."/>
            <person name="Ruiz-Duenas F.J."/>
            <person name="Uzan E."/>
            <person name="Piumi F."/>
            <person name="Kues U."/>
            <person name="Ram A.F.J."/>
            <person name="Murat C."/>
            <person name="Haon M."/>
            <person name="Benoit I."/>
            <person name="Arfi Y."/>
            <person name="Chevret D."/>
            <person name="Drula E."/>
            <person name="Kwon M.J."/>
            <person name="Gouret P."/>
            <person name="Lesage-Meessen L."/>
            <person name="Lombard V."/>
            <person name="Mariette J."/>
            <person name="Noirot C."/>
            <person name="Park J."/>
            <person name="Patyshakuliyeva A."/>
            <person name="Wieneger R.A.B."/>
            <person name="Wosten H.A.B."/>
            <person name="Martin F."/>
            <person name="Coutinho P.M."/>
            <person name="de Vries R."/>
            <person name="Martinez A.T."/>
            <person name="Klopp C."/>
            <person name="Pontarotti P."/>
            <person name="Henrissat B."/>
            <person name="Record E."/>
        </authorList>
    </citation>
    <scope>NUCLEOTIDE SEQUENCE [LARGE SCALE GENOMIC DNA]</scope>
    <source>
        <strain evidence="2 4">BRFM137</strain>
    </source>
</reference>
<proteinExistence type="predicted"/>
<organism evidence="2 4">
    <name type="scientific">Pycnoporus cinnabarinus</name>
    <name type="common">Cinnabar-red polypore</name>
    <name type="synonym">Trametes cinnabarina</name>
    <dbReference type="NCBI Taxonomy" id="5643"/>
    <lineage>
        <taxon>Eukaryota</taxon>
        <taxon>Fungi</taxon>
        <taxon>Dikarya</taxon>
        <taxon>Basidiomycota</taxon>
        <taxon>Agaricomycotina</taxon>
        <taxon>Agaricomycetes</taxon>
        <taxon>Polyporales</taxon>
        <taxon>Polyporaceae</taxon>
        <taxon>Trametes</taxon>
    </lineage>
</organism>
<comment type="caution">
    <text evidence="2">The sequence shown here is derived from an EMBL/GenBank/DDBJ whole genome shotgun (WGS) entry which is preliminary data.</text>
</comment>
<evidence type="ECO:0000256" key="1">
    <source>
        <dbReference type="SAM" id="MobiDB-lite"/>
    </source>
</evidence>
<evidence type="ECO:0000313" key="3">
    <source>
        <dbReference type="EMBL" id="CDO72481.1"/>
    </source>
</evidence>
<dbReference type="HOGENOM" id="CLU_633318_0_0_1"/>
<gene>
    <name evidence="2" type="ORF">BN946_scf184980.g19</name>
    <name evidence="3" type="ORF">BN946_scf184980.g22</name>
</gene>
<dbReference type="AlphaFoldDB" id="A0A060SJ64"/>